<dbReference type="Gene3D" id="2.40.10.10">
    <property type="entry name" value="Trypsin-like serine proteases"/>
    <property type="match status" value="2"/>
</dbReference>
<keyword evidence="14" id="KW-1185">Reference proteome</keyword>
<keyword evidence="3 9" id="KW-0645">Protease</keyword>
<dbReference type="PRINTS" id="PR00722">
    <property type="entry name" value="CHYMOTRYPSIN"/>
</dbReference>
<keyword evidence="8" id="KW-0325">Glycoprotein</keyword>
<dbReference type="InterPro" id="IPR018114">
    <property type="entry name" value="TRYPSIN_HIS"/>
</dbReference>
<dbReference type="GO" id="GO:0098552">
    <property type="term" value="C:side of membrane"/>
    <property type="evidence" value="ECO:0007669"/>
    <property type="project" value="UniProtKB-KW"/>
</dbReference>
<evidence type="ECO:0000256" key="1">
    <source>
        <dbReference type="ARBA" id="ARBA00004609"/>
    </source>
</evidence>
<keyword evidence="7" id="KW-1015">Disulfide bond</keyword>
<dbReference type="GeneID" id="713258"/>
<feature type="signal peptide" evidence="11">
    <location>
        <begin position="1"/>
        <end position="32"/>
    </location>
</feature>
<dbReference type="ExpressionAtlas" id="A0A5F7ZBL5">
    <property type="expression patterns" value="baseline"/>
</dbReference>
<organism evidence="13 14">
    <name type="scientific">Macaca mulatta</name>
    <name type="common">Rhesus macaque</name>
    <dbReference type="NCBI Taxonomy" id="9544"/>
    <lineage>
        <taxon>Eukaryota</taxon>
        <taxon>Metazoa</taxon>
        <taxon>Chordata</taxon>
        <taxon>Craniata</taxon>
        <taxon>Vertebrata</taxon>
        <taxon>Euteleostomi</taxon>
        <taxon>Mammalia</taxon>
        <taxon>Eutheria</taxon>
        <taxon>Euarchontoglires</taxon>
        <taxon>Primates</taxon>
        <taxon>Haplorrhini</taxon>
        <taxon>Catarrhini</taxon>
        <taxon>Cercopithecidae</taxon>
        <taxon>Cercopithecinae</taxon>
        <taxon>Macaca</taxon>
    </lineage>
</organism>
<dbReference type="InterPro" id="IPR033116">
    <property type="entry name" value="TRYPSIN_SER"/>
</dbReference>
<evidence type="ECO:0000256" key="2">
    <source>
        <dbReference type="ARBA" id="ARBA00022622"/>
    </source>
</evidence>
<evidence type="ECO:0000256" key="9">
    <source>
        <dbReference type="RuleBase" id="RU363034"/>
    </source>
</evidence>
<dbReference type="STRING" id="9544.ENSMMUP00000062027"/>
<dbReference type="GO" id="GO:0007281">
    <property type="term" value="P:germ cell development"/>
    <property type="evidence" value="ECO:0000318"/>
    <property type="project" value="GO_Central"/>
</dbReference>
<keyword evidence="2" id="KW-0472">Membrane</keyword>
<dbReference type="InParanoid" id="A0A5F7ZBL5"/>
<feature type="domain" description="Peptidase S1" evidence="12">
    <location>
        <begin position="115"/>
        <end position="351"/>
    </location>
</feature>
<dbReference type="FunFam" id="2.40.10.10:FF:000006">
    <property type="entry name" value="Serine proteinase stubble"/>
    <property type="match status" value="1"/>
</dbReference>
<dbReference type="InterPro" id="IPR001314">
    <property type="entry name" value="Peptidase_S1A"/>
</dbReference>
<dbReference type="InterPro" id="IPR043504">
    <property type="entry name" value="Peptidase_S1_PA_chymotrypsin"/>
</dbReference>
<keyword evidence="2" id="KW-0449">Lipoprotein</keyword>
<reference evidence="13" key="4">
    <citation type="submission" date="2025-09" db="UniProtKB">
        <authorList>
            <consortium name="Ensembl"/>
        </authorList>
    </citation>
    <scope>IDENTIFICATION</scope>
    <source>
        <strain evidence="13">17573</strain>
    </source>
</reference>
<evidence type="ECO:0000313" key="13">
    <source>
        <dbReference type="Ensembl" id="ENSMMUP00000062027.1"/>
    </source>
</evidence>
<evidence type="ECO:0000256" key="5">
    <source>
        <dbReference type="ARBA" id="ARBA00022801"/>
    </source>
</evidence>
<dbReference type="AlphaFoldDB" id="A0A5F7ZBL5"/>
<dbReference type="PANTHER" id="PTHR24253">
    <property type="entry name" value="TRANSMEMBRANE PROTEASE SERINE"/>
    <property type="match status" value="1"/>
</dbReference>
<reference evidence="14" key="1">
    <citation type="journal article" date="2007" name="Science">
        <title>Evolutionary and biomedical insights from the rhesus macaque genome.</title>
        <authorList>
            <person name="Gibbs R.A."/>
            <person name="Rogers J."/>
            <person name="Katze M.G."/>
            <person name="Bumgarner R."/>
            <person name="Weinstock G.M."/>
            <person name="Mardis E.R."/>
            <person name="Remington K.A."/>
            <person name="Strausberg R.L."/>
            <person name="Venter J.C."/>
            <person name="Wilson R.K."/>
            <person name="Batzer M.A."/>
            <person name="Bustamante C.D."/>
            <person name="Eichler E.E."/>
            <person name="Hahn M.W."/>
            <person name="Hardison R.C."/>
            <person name="Makova K.D."/>
            <person name="Miller W."/>
            <person name="Milosavljevic A."/>
            <person name="Palermo R.E."/>
            <person name="Siepel A."/>
            <person name="Sikela J.M."/>
            <person name="Attaway T."/>
            <person name="Bell S."/>
            <person name="Bernard K.E."/>
            <person name="Buhay C.J."/>
            <person name="Chandrabose M.N."/>
            <person name="Dao M."/>
            <person name="Davis C."/>
            <person name="Delehaunty K.D."/>
            <person name="Ding Y."/>
            <person name="Dinh H.H."/>
            <person name="Dugan-Rocha S."/>
            <person name="Fulton L.A."/>
            <person name="Gabisi R.A."/>
            <person name="Garner T.T."/>
            <person name="Godfrey J."/>
            <person name="Hawes A.C."/>
            <person name="Hernandez J."/>
            <person name="Hines S."/>
            <person name="Holder M."/>
            <person name="Hume J."/>
            <person name="Jhangiani S.N."/>
            <person name="Joshi V."/>
            <person name="Khan Z.M."/>
            <person name="Kirkness E.F."/>
            <person name="Cree A."/>
            <person name="Fowler R.G."/>
            <person name="Lee S."/>
            <person name="Lewis L.R."/>
            <person name="Li Z."/>
            <person name="Liu Y.-S."/>
            <person name="Moore S.M."/>
            <person name="Muzny D."/>
            <person name="Nazareth L.V."/>
            <person name="Ngo D.N."/>
            <person name="Okwuonu G.O."/>
            <person name="Pai G."/>
            <person name="Parker D."/>
            <person name="Paul H.A."/>
            <person name="Pfannkoch C."/>
            <person name="Pohl C.S."/>
            <person name="Rogers Y.-H.C."/>
            <person name="Ruiz S.J."/>
            <person name="Sabo A."/>
            <person name="Santibanez J."/>
            <person name="Schneider B.W."/>
            <person name="Smith S.M."/>
            <person name="Sodergren E."/>
            <person name="Svatek A.F."/>
            <person name="Utterback T.R."/>
            <person name="Vattathil S."/>
            <person name="Warren W."/>
            <person name="White C.S."/>
            <person name="Chinwalla A.T."/>
            <person name="Feng Y."/>
            <person name="Halpern A.L."/>
            <person name="Hillier L.W."/>
            <person name="Huang X."/>
            <person name="Minx P."/>
            <person name="Nelson J.O."/>
            <person name="Pepin K.H."/>
            <person name="Qin X."/>
            <person name="Sutton G.G."/>
            <person name="Venter E."/>
            <person name="Walenz B.P."/>
            <person name="Wallis J.W."/>
            <person name="Worley K.C."/>
            <person name="Yang S.-P."/>
            <person name="Jones S.M."/>
            <person name="Marra M.A."/>
            <person name="Rocchi M."/>
            <person name="Schein J.E."/>
            <person name="Baertsch R."/>
            <person name="Clarke L."/>
            <person name="Csuros M."/>
            <person name="Glasscock J."/>
            <person name="Harris R.A."/>
            <person name="Havlak P."/>
            <person name="Jackson A.R."/>
            <person name="Jiang H."/>
            <person name="Liu Y."/>
            <person name="Messina D.N."/>
            <person name="Shen Y."/>
            <person name="Song H.X.-Z."/>
            <person name="Wylie T."/>
            <person name="Zhang L."/>
            <person name="Birney E."/>
            <person name="Han K."/>
            <person name="Konkel M.K."/>
            <person name="Lee J."/>
            <person name="Smit A.F.A."/>
            <person name="Ullmer B."/>
            <person name="Wang H."/>
            <person name="Xing J."/>
            <person name="Burhans R."/>
            <person name="Cheng Z."/>
            <person name="Karro J.E."/>
            <person name="Ma J."/>
            <person name="Raney B."/>
            <person name="She X."/>
            <person name="Cox M.J."/>
            <person name="Demuth J.P."/>
            <person name="Dumas L.J."/>
            <person name="Han S.-G."/>
            <person name="Hopkins J."/>
            <person name="Karimpour-Fard A."/>
            <person name="Kim Y.H."/>
            <person name="Pollack J.R."/>
            <person name="Vinar T."/>
            <person name="Addo-Quaye C."/>
            <person name="Degenhardt J."/>
            <person name="Denby A."/>
            <person name="Hubisz M.J."/>
            <person name="Indap A."/>
            <person name="Kosiol C."/>
            <person name="Lahn B.T."/>
            <person name="Lawson H.A."/>
            <person name="Marklein A."/>
            <person name="Nielsen R."/>
            <person name="Vallender E.J."/>
            <person name="Clark A.G."/>
            <person name="Ferguson B."/>
            <person name="Hernandez R.D."/>
            <person name="Hirani K."/>
            <person name="Kehrer-Sawatzki H."/>
            <person name="Kolb J."/>
            <person name="Patil S."/>
            <person name="Pu L.-L."/>
            <person name="Ren Y."/>
            <person name="Smith D.G."/>
            <person name="Wheeler D.A."/>
            <person name="Schenck I."/>
            <person name="Ball E.V."/>
            <person name="Chen R."/>
            <person name="Cooper D.N."/>
            <person name="Giardine B."/>
            <person name="Hsu F."/>
            <person name="Kent W.J."/>
            <person name="Lesk A."/>
            <person name="Nelson D.L."/>
            <person name="O'brien W.E."/>
            <person name="Pruefer K."/>
            <person name="Stenson P.D."/>
            <person name="Wallace J.C."/>
            <person name="Ke H."/>
            <person name="Liu X.-M."/>
            <person name="Wang P."/>
            <person name="Xiang A.P."/>
            <person name="Yang F."/>
            <person name="Barber G.P."/>
            <person name="Haussler D."/>
            <person name="Karolchik D."/>
            <person name="Kern A.D."/>
            <person name="Kuhn R.M."/>
            <person name="Smith K.E."/>
            <person name="Zwieg A.S."/>
        </authorList>
    </citation>
    <scope>NUCLEOTIDE SEQUENCE [LARGE SCALE GENOMIC DNA]</scope>
    <source>
        <strain evidence="14">17573</strain>
    </source>
</reference>
<evidence type="ECO:0000256" key="6">
    <source>
        <dbReference type="ARBA" id="ARBA00022825"/>
    </source>
</evidence>
<dbReference type="VEuPathDB" id="HostDB:ENSMMUG00000021254"/>
<dbReference type="OrthoDB" id="10002959at2759"/>
<feature type="compositionally biased region" description="Low complexity" evidence="10">
    <location>
        <begin position="66"/>
        <end position="80"/>
    </location>
</feature>
<dbReference type="GO" id="GO:0006508">
    <property type="term" value="P:proteolysis"/>
    <property type="evidence" value="ECO:0000318"/>
    <property type="project" value="GO_Central"/>
</dbReference>
<reference evidence="13" key="2">
    <citation type="submission" date="2019-01" db="EMBL/GenBank/DDBJ databases">
        <authorList>
            <person name="Graves T."/>
            <person name="Eichler E.E."/>
            <person name="Wilson R.K."/>
        </authorList>
    </citation>
    <scope>NUCLEOTIDE SEQUENCE [LARGE SCALE GENOMIC DNA]</scope>
    <source>
        <strain evidence="13">17573</strain>
    </source>
</reference>
<gene>
    <name evidence="13" type="primary">PRSS45P</name>
</gene>
<dbReference type="Pfam" id="PF00089">
    <property type="entry name" value="Trypsin"/>
    <property type="match status" value="1"/>
</dbReference>
<dbReference type="PROSITE" id="PS50240">
    <property type="entry name" value="TRYPSIN_DOM"/>
    <property type="match status" value="1"/>
</dbReference>
<keyword evidence="6 9" id="KW-0720">Serine protease</keyword>
<accession>A0A5F7ZBL5</accession>
<evidence type="ECO:0000256" key="7">
    <source>
        <dbReference type="ARBA" id="ARBA00023157"/>
    </source>
</evidence>
<evidence type="ECO:0000256" key="11">
    <source>
        <dbReference type="SAM" id="SignalP"/>
    </source>
</evidence>
<comment type="subcellular location">
    <subcellularLocation>
        <location evidence="1">Cell membrane</location>
        <topology evidence="1">Lipid-anchor</topology>
        <topology evidence="1">GPI-anchor</topology>
    </subcellularLocation>
</comment>
<dbReference type="GO" id="GO:0004252">
    <property type="term" value="F:serine-type endopeptidase activity"/>
    <property type="evidence" value="ECO:0000318"/>
    <property type="project" value="GO_Central"/>
</dbReference>
<dbReference type="GO" id="GO:0005615">
    <property type="term" value="C:extracellular space"/>
    <property type="evidence" value="ECO:0000318"/>
    <property type="project" value="GO_Central"/>
</dbReference>
<name>A0A5F7ZBL5_MACMU</name>
<feature type="chain" id="PRO_5023902526" evidence="11">
    <location>
        <begin position="33"/>
        <end position="378"/>
    </location>
</feature>
<sequence>MASQDGLRRGRGGTRLSLHFLIWLQLLQPLLSEPYRPEEDSRVNLASPEAQTPPVHPKFPKIPETSVAPGTSAPAGPPGSWVTSASTVGEALESDGISDLGRQFSQACGHRVSRIIGGLPALNRKWPWQVSLQTEDKHLCGASLIDRRWVLTAAHCVFSDLEYKVKLGDTNLNAGSENTLVIPVKDIIFPSNFDFASLTNDIALALLAYSVNYSSHIQPVCLPKELFEVETGTECWVTGWGRVSERVSGSGPFVLREAKLNILRHEQCRETIKKKSAAKSKMVTRGTVCGYNDQGKDSCQGDSGGPLVCELNGTWFQVGIVSWGVGCGRKGYPGVYTEVSFYKKWIIDRLRQASCLNSADSLILVLCLMMPLGILVAL</sequence>
<dbReference type="CDD" id="cd00190">
    <property type="entry name" value="Tryp_SPc"/>
    <property type="match status" value="1"/>
</dbReference>
<reference evidence="13" key="3">
    <citation type="submission" date="2025-08" db="UniProtKB">
        <authorList>
            <consortium name="Ensembl"/>
        </authorList>
    </citation>
    <scope>IDENTIFICATION</scope>
    <source>
        <strain evidence="13">17573</strain>
    </source>
</reference>
<protein>
    <submittedName>
        <fullName evidence="13">Serine protease 45, pseudo</fullName>
    </submittedName>
</protein>
<evidence type="ECO:0000313" key="14">
    <source>
        <dbReference type="Proteomes" id="UP000006718"/>
    </source>
</evidence>
<dbReference type="RefSeq" id="XP_028699881.1">
    <property type="nucleotide sequence ID" value="XM_028844048.1"/>
</dbReference>
<dbReference type="InterPro" id="IPR009003">
    <property type="entry name" value="Peptidase_S1_PA"/>
</dbReference>
<evidence type="ECO:0000256" key="10">
    <source>
        <dbReference type="SAM" id="MobiDB-lite"/>
    </source>
</evidence>
<dbReference type="SUPFAM" id="SSF50494">
    <property type="entry name" value="Trypsin-like serine proteases"/>
    <property type="match status" value="1"/>
</dbReference>
<dbReference type="PROSITE" id="PS00135">
    <property type="entry name" value="TRYPSIN_SER"/>
    <property type="match status" value="1"/>
</dbReference>
<dbReference type="Proteomes" id="UP000006718">
    <property type="component" value="Chromosome 2"/>
</dbReference>
<evidence type="ECO:0000256" key="4">
    <source>
        <dbReference type="ARBA" id="ARBA00022729"/>
    </source>
</evidence>
<proteinExistence type="predicted"/>
<evidence type="ECO:0000259" key="12">
    <source>
        <dbReference type="PROSITE" id="PS50240"/>
    </source>
</evidence>
<evidence type="ECO:0000256" key="3">
    <source>
        <dbReference type="ARBA" id="ARBA00022670"/>
    </source>
</evidence>
<keyword evidence="5 9" id="KW-0378">Hydrolase</keyword>
<feature type="region of interest" description="Disordered" evidence="10">
    <location>
        <begin position="41"/>
        <end position="84"/>
    </location>
</feature>
<dbReference type="GO" id="GO:0005886">
    <property type="term" value="C:plasma membrane"/>
    <property type="evidence" value="ECO:0007669"/>
    <property type="project" value="UniProtKB-SubCell"/>
</dbReference>
<dbReference type="Ensembl" id="ENSMMUT00000084168.1">
    <property type="protein sequence ID" value="ENSMMUP00000062027.1"/>
    <property type="gene ID" value="ENSMMUG00000021254.4"/>
</dbReference>
<dbReference type="Bgee" id="ENSMMUG00000021254">
    <property type="expression patterns" value="Expressed in cerebellar cortex and 14 other cell types or tissues"/>
</dbReference>
<keyword evidence="2" id="KW-0336">GPI-anchor</keyword>
<evidence type="ECO:0000256" key="8">
    <source>
        <dbReference type="ARBA" id="ARBA00023180"/>
    </source>
</evidence>
<keyword evidence="4 11" id="KW-0732">Signal</keyword>
<dbReference type="PROSITE" id="PS00134">
    <property type="entry name" value="TRYPSIN_HIS"/>
    <property type="match status" value="1"/>
</dbReference>
<dbReference type="CTD" id="377047"/>
<dbReference type="GeneTree" id="ENSGT00940000162829"/>
<dbReference type="PANTHER" id="PTHR24253:SF159">
    <property type="entry name" value="SERINE PROTEASE 42"/>
    <property type="match status" value="1"/>
</dbReference>
<dbReference type="GO" id="GO:0007283">
    <property type="term" value="P:spermatogenesis"/>
    <property type="evidence" value="ECO:0000318"/>
    <property type="project" value="GO_Central"/>
</dbReference>
<dbReference type="InterPro" id="IPR001254">
    <property type="entry name" value="Trypsin_dom"/>
</dbReference>
<dbReference type="SMR" id="A0A5F7ZBL5"/>
<dbReference type="SMART" id="SM00020">
    <property type="entry name" value="Tryp_SPc"/>
    <property type="match status" value="1"/>
</dbReference>